<keyword evidence="2" id="KW-0315">Glutamine amidotransferase</keyword>
<proteinExistence type="predicted"/>
<dbReference type="Proteomes" id="UP000179441">
    <property type="component" value="Unassembled WGS sequence"/>
</dbReference>
<organism evidence="2 3">
    <name type="scientific">Mycobacteroides chelonae</name>
    <name type="common">Mycobacterium chelonae</name>
    <dbReference type="NCBI Taxonomy" id="1774"/>
    <lineage>
        <taxon>Bacteria</taxon>
        <taxon>Bacillati</taxon>
        <taxon>Actinomycetota</taxon>
        <taxon>Actinomycetes</taxon>
        <taxon>Mycobacteriales</taxon>
        <taxon>Mycobacteriaceae</taxon>
        <taxon>Mycobacteroides</taxon>
    </lineage>
</organism>
<dbReference type="InterPro" id="IPR029062">
    <property type="entry name" value="Class_I_gatase-like"/>
</dbReference>
<evidence type="ECO:0000259" key="1">
    <source>
        <dbReference type="Pfam" id="PF01965"/>
    </source>
</evidence>
<dbReference type="Gene3D" id="3.40.50.880">
    <property type="match status" value="1"/>
</dbReference>
<dbReference type="InterPro" id="IPR052158">
    <property type="entry name" value="INH-QAR"/>
</dbReference>
<dbReference type="SUPFAM" id="SSF52317">
    <property type="entry name" value="Class I glutamine amidotransferase-like"/>
    <property type="match status" value="1"/>
</dbReference>
<dbReference type="PANTHER" id="PTHR43130:SF2">
    <property type="entry name" value="DJ-1_PFPI DOMAIN-CONTAINING PROTEIN"/>
    <property type="match status" value="1"/>
</dbReference>
<dbReference type="AlphaFoldDB" id="A0A1S1MBC2"/>
<sequence length="240" mass="26184">MTALDVVGPFELLRTLPDSEVRFVWHQPGPVMTDSRTLILGATHSFDETPRPDIVLVGGSLLATMRTSIDEQLLEWLRRVHPTTMWTVSVCSGSVILAAAGLLAGRRATSHWAALPMLKAYGARPDKDQRMVVDGKIVTGAGVSAGLDLGLWLLNEVEGQRHAEAAQLVIEYDPQPLFDSGHLSKASARTKADAVVLGNQLFSGRDRFGEAIAVGKAVWTTALDRVRGRTRRRTRISTPR</sequence>
<dbReference type="CDD" id="cd03139">
    <property type="entry name" value="GATase1_PfpI_2"/>
    <property type="match status" value="1"/>
</dbReference>
<dbReference type="PANTHER" id="PTHR43130">
    <property type="entry name" value="ARAC-FAMILY TRANSCRIPTIONAL REGULATOR"/>
    <property type="match status" value="1"/>
</dbReference>
<dbReference type="Pfam" id="PF01965">
    <property type="entry name" value="DJ-1_PfpI"/>
    <property type="match status" value="1"/>
</dbReference>
<protein>
    <submittedName>
        <fullName evidence="2">Glutamine amidotransferase</fullName>
    </submittedName>
</protein>
<dbReference type="InterPro" id="IPR002818">
    <property type="entry name" value="DJ-1/PfpI"/>
</dbReference>
<evidence type="ECO:0000313" key="2">
    <source>
        <dbReference type="EMBL" id="OHU80550.1"/>
    </source>
</evidence>
<evidence type="ECO:0000313" key="3">
    <source>
        <dbReference type="Proteomes" id="UP000179441"/>
    </source>
</evidence>
<gene>
    <name evidence="2" type="ORF">BKG84_06985</name>
</gene>
<keyword evidence="2" id="KW-0808">Transferase</keyword>
<dbReference type="GO" id="GO:0016740">
    <property type="term" value="F:transferase activity"/>
    <property type="evidence" value="ECO:0007669"/>
    <property type="project" value="UniProtKB-KW"/>
</dbReference>
<name>A0A1S1MBC2_MYCCH</name>
<dbReference type="GO" id="GO:0006355">
    <property type="term" value="P:regulation of DNA-templated transcription"/>
    <property type="evidence" value="ECO:0007669"/>
    <property type="project" value="TreeGrafter"/>
</dbReference>
<accession>A0A1S1MBC2</accession>
<feature type="domain" description="DJ-1/PfpI" evidence="1">
    <location>
        <begin position="3"/>
        <end position="154"/>
    </location>
</feature>
<dbReference type="EMBL" id="MLIS01000001">
    <property type="protein sequence ID" value="OHU80550.1"/>
    <property type="molecule type" value="Genomic_DNA"/>
</dbReference>
<reference evidence="2 3" key="1">
    <citation type="submission" date="2016-10" db="EMBL/GenBank/DDBJ databases">
        <title>Evaluation of Human, Veterinary and Environmental Mycobacterium chelonae Isolates by Core Genome Phylogenomic Analysis, Targeted Gene Comparison, and Anti-microbial Susceptibility Patterns: A Tale of Mistaken Identities.</title>
        <authorList>
            <person name="Fogelson S.B."/>
            <person name="Camus A.C."/>
            <person name="Lorenz W."/>
            <person name="Vasireddy R."/>
            <person name="Vasireddy S."/>
            <person name="Smith T."/>
            <person name="Brown-Elliott B.A."/>
            <person name="Wallace R.J.Jr."/>
            <person name="Hasan N.A."/>
            <person name="Reischl U."/>
            <person name="Sanchez S."/>
        </authorList>
    </citation>
    <scope>NUCLEOTIDE SEQUENCE [LARGE SCALE GENOMIC DNA]</scope>
    <source>
        <strain evidence="2 3">15518</strain>
    </source>
</reference>
<comment type="caution">
    <text evidence="2">The sequence shown here is derived from an EMBL/GenBank/DDBJ whole genome shotgun (WGS) entry which is preliminary data.</text>
</comment>
<keyword evidence="3" id="KW-1185">Reference proteome</keyword>